<dbReference type="Gene3D" id="2.60.120.380">
    <property type="match status" value="1"/>
</dbReference>
<keyword evidence="4" id="KW-1185">Reference proteome</keyword>
<accession>A0ABX6Q6R6</accession>
<gene>
    <name evidence="3" type="ORF">HUB98_16630</name>
</gene>
<name>A0ABX6Q6R6_PAEBA</name>
<proteinExistence type="predicted"/>
<keyword evidence="2" id="KW-0812">Transmembrane</keyword>
<evidence type="ECO:0000313" key="4">
    <source>
        <dbReference type="Proteomes" id="UP000509327"/>
    </source>
</evidence>
<evidence type="ECO:0000256" key="1">
    <source>
        <dbReference type="SAM" id="MobiDB-lite"/>
    </source>
</evidence>
<feature type="transmembrane region" description="Helical" evidence="2">
    <location>
        <begin position="21"/>
        <end position="39"/>
    </location>
</feature>
<reference evidence="3 4" key="1">
    <citation type="submission" date="2020-06" db="EMBL/GenBank/DDBJ databases">
        <title>Complete genome of Paenibacillus barcinonensis KACC11450.</title>
        <authorList>
            <person name="Kim M."/>
            <person name="Park Y.-J."/>
            <person name="Shin J.-H."/>
        </authorList>
    </citation>
    <scope>NUCLEOTIDE SEQUENCE [LARGE SCALE GENOMIC DNA]</scope>
    <source>
        <strain evidence="3 4">KACC11450</strain>
    </source>
</reference>
<sequence>MVYYRIVANNYKKRGVYTLKKTLSMVIVLNLFLTFAFGFNASANNDADEMDLPEKRITEQVVQPDKEIITELTQTPTALDSSRMEEHQFNAPVNLNNSASTSKMHKEQSLLSAPQSVNTSAAAETTTYTGYIQEEGTSTTLYPVYVQPGHILQVQMDNPASAQLDYDLYLYEFDMSTGNLNPNPIDYSIYGTYLINDGTGPRTLSENVGTKNNTSSAKAYLIEAYGKVGGSINEPFILTVSTSSTYDAYETDENALRAYPLTIAAGGSTLATRSINSEIDQDWYKITVPESRNYDAMRITLDQASTTNGYKAELYGALSNNRMALMPVVNGNVSLGTGTYYLKVYTTNAYSDNNYSLHLQPVLRADKVVITGYNSNGGPNDYPSYAYGRYYRITGNSFTVTGVAATSDNYAVANAEVEVIWINDAWSESSNNRYRSAKVMTNSSGQFTATLSLPPSAGSLSQYLPGAISFTHYYDLCAVAAKVTNRPSANDSDIVYHFAYSIYGG</sequence>
<feature type="region of interest" description="Disordered" evidence="1">
    <location>
        <begin position="94"/>
        <end position="119"/>
    </location>
</feature>
<dbReference type="SUPFAM" id="SSF89260">
    <property type="entry name" value="Collagen-binding domain"/>
    <property type="match status" value="1"/>
</dbReference>
<dbReference type="EMBL" id="CP054614">
    <property type="protein sequence ID" value="QKS57762.1"/>
    <property type="molecule type" value="Genomic_DNA"/>
</dbReference>
<feature type="compositionally biased region" description="Polar residues" evidence="1">
    <location>
        <begin position="109"/>
        <end position="119"/>
    </location>
</feature>
<keyword evidence="2" id="KW-0472">Membrane</keyword>
<organism evidence="3 4">
    <name type="scientific">Paenibacillus barcinonensis</name>
    <dbReference type="NCBI Taxonomy" id="198119"/>
    <lineage>
        <taxon>Bacteria</taxon>
        <taxon>Bacillati</taxon>
        <taxon>Bacillota</taxon>
        <taxon>Bacilli</taxon>
        <taxon>Bacillales</taxon>
        <taxon>Paenibacillaceae</taxon>
        <taxon>Paenibacillus</taxon>
    </lineage>
</organism>
<keyword evidence="2" id="KW-1133">Transmembrane helix</keyword>
<dbReference type="Proteomes" id="UP000509327">
    <property type="component" value="Chromosome"/>
</dbReference>
<protein>
    <submittedName>
        <fullName evidence="3">Uncharacterized protein</fullName>
    </submittedName>
</protein>
<evidence type="ECO:0000313" key="3">
    <source>
        <dbReference type="EMBL" id="QKS57762.1"/>
    </source>
</evidence>
<evidence type="ECO:0000256" key="2">
    <source>
        <dbReference type="SAM" id="Phobius"/>
    </source>
</evidence>